<dbReference type="AlphaFoldDB" id="A0A8J2SEH1"/>
<sequence>MHMTFVLRSPSPGARHDTRRECFRLAAAARRRAGGPLGQRRCAAGRKRVLSLQNAKMQPRSAAWWPRSPRSAHPCYMCCSRGLCAVLRCQLRLRVHRHVLNATPQHSGFRQFAANAHC</sequence>
<accession>A0A8J2SEH1</accession>
<comment type="caution">
    <text evidence="1">The sequence shown here is derived from an EMBL/GenBank/DDBJ whole genome shotgun (WGS) entry which is preliminary data.</text>
</comment>
<reference evidence="1" key="1">
    <citation type="submission" date="2021-11" db="EMBL/GenBank/DDBJ databases">
        <authorList>
            <consortium name="Genoscope - CEA"/>
            <person name="William W."/>
        </authorList>
    </citation>
    <scope>NUCLEOTIDE SEQUENCE</scope>
</reference>
<organism evidence="1 2">
    <name type="scientific">Pelagomonas calceolata</name>
    <dbReference type="NCBI Taxonomy" id="35677"/>
    <lineage>
        <taxon>Eukaryota</taxon>
        <taxon>Sar</taxon>
        <taxon>Stramenopiles</taxon>
        <taxon>Ochrophyta</taxon>
        <taxon>Pelagophyceae</taxon>
        <taxon>Pelagomonadales</taxon>
        <taxon>Pelagomonadaceae</taxon>
        <taxon>Pelagomonas</taxon>
    </lineage>
</organism>
<name>A0A8J2SEH1_9STRA</name>
<proteinExistence type="predicted"/>
<keyword evidence="2" id="KW-1185">Reference proteome</keyword>
<evidence type="ECO:0000313" key="1">
    <source>
        <dbReference type="EMBL" id="CAH0370243.1"/>
    </source>
</evidence>
<dbReference type="Proteomes" id="UP000789595">
    <property type="component" value="Unassembled WGS sequence"/>
</dbReference>
<protein>
    <submittedName>
        <fullName evidence="1">Uncharacterized protein</fullName>
    </submittedName>
</protein>
<dbReference type="EMBL" id="CAKKNE010000003">
    <property type="protein sequence ID" value="CAH0370243.1"/>
    <property type="molecule type" value="Genomic_DNA"/>
</dbReference>
<evidence type="ECO:0000313" key="2">
    <source>
        <dbReference type="Proteomes" id="UP000789595"/>
    </source>
</evidence>
<gene>
    <name evidence="1" type="ORF">PECAL_3P01180</name>
</gene>